<protein>
    <submittedName>
        <fullName evidence="1">Uncharacterized protein</fullName>
    </submittedName>
</protein>
<organism evidence="1">
    <name type="scientific">Burkholderia sp. M701</name>
    <dbReference type="NCBI Taxonomy" id="326454"/>
    <lineage>
        <taxon>Bacteria</taxon>
        <taxon>Pseudomonadati</taxon>
        <taxon>Pseudomonadota</taxon>
        <taxon>Betaproteobacteria</taxon>
        <taxon>Burkholderiales</taxon>
        <taxon>Burkholderiaceae</taxon>
        <taxon>Burkholderia</taxon>
    </lineage>
</organism>
<dbReference type="EMBL" id="AB853026">
    <property type="protein sequence ID" value="BAO18831.1"/>
    <property type="molecule type" value="Genomic_DNA"/>
</dbReference>
<proteinExistence type="predicted"/>
<dbReference type="AlphaFoldDB" id="V5YPG8"/>
<geneLocation type="plasmid" evidence="1">
    <name>pM7012</name>
</geneLocation>
<name>V5YPG8_9BURK</name>
<sequence length="312" mass="34637">MANVPLEQIVFLYEMNALVETERDDEAAWLNPECPVGAFRLIDLALSSGCAPEVFRNRLLEQPPIPILKMAAAQTEPIRIVDELDYRESVAALMEEMRRSGLVAYGTDEVHRAFTEADRARRARLAAELPDLVLSIEFEGSVCRNVYDDHPGLAYFDAPQSRKIAIPEPLPLKYAMDFAVAEWNRNHGDRDNSESDADARGRDGKFTPSKIVLFNAVDAVVQEFDGCSWVTEFAPESEWSKMIERADVLDSDGSRESGWDNFATAERYHKQATSLRRQVSIARTKLAASQAPGVPPDAGLTGHVEIPGGLCI</sequence>
<reference evidence="1" key="2">
    <citation type="submission" date="2024-06" db="EMBL/GenBank/DDBJ databases">
        <authorList>
            <person name="Sakai Y."/>
            <person name="Fujii T."/>
        </authorList>
    </citation>
    <scope>NUCLEOTIDE SEQUENCE</scope>
    <source>
        <strain evidence="1">M701</strain>
        <plasmid evidence="1">pM7012</plasmid>
    </source>
</reference>
<keyword evidence="1" id="KW-0614">Plasmid</keyword>
<accession>V5YPG8</accession>
<dbReference type="RefSeq" id="WP_023842374.1">
    <property type="nucleotide sequence ID" value="NC_022995.1"/>
</dbReference>
<reference evidence="1" key="1">
    <citation type="journal article" date="2014" name="Microbiology">
        <title>A 2,4-dichlorophenoxyacetic acid degradation plasmid pM7012 discloses distribution of an unclassified megaplasmid group across bacterial species.</title>
        <authorList>
            <person name="Sakai Y."/>
            <person name="Ogawa N."/>
            <person name="Shimomura Y."/>
            <person name="Fujii T."/>
        </authorList>
    </citation>
    <scope>NUCLEOTIDE SEQUENCE</scope>
    <source>
        <strain evidence="1">M701</strain>
    </source>
</reference>
<evidence type="ECO:0000313" key="1">
    <source>
        <dbReference type="EMBL" id="BAO18831.1"/>
    </source>
</evidence>